<sequence length="198" mass="21621">MPKVSDEHREKQRQRILEAALTCVARKGFASTSMSDIIAEAGLSAGAMYVYYRSKEQLTIDVGRKVLGERVAMLEEYLGRDQVPAPAEVIPAFLEQMPDDGFFPGVAVQVWGEAIHSPALAETAEKLIGEIGGHFADYFAAWFRQSRGLGEREAQAEGRRVAPAVLGMVQGYMVQSVFLDDGARARYREAVAVVVGGL</sequence>
<protein>
    <submittedName>
        <fullName evidence="6">DNA-binding transcriptional regulator, AcrR family</fullName>
    </submittedName>
</protein>
<dbReference type="PRINTS" id="PR00455">
    <property type="entry name" value="HTHTETR"/>
</dbReference>
<organism evidence="6 7">
    <name type="scientific">Arthrobacter woluwensis</name>
    <dbReference type="NCBI Taxonomy" id="156980"/>
    <lineage>
        <taxon>Bacteria</taxon>
        <taxon>Bacillati</taxon>
        <taxon>Actinomycetota</taxon>
        <taxon>Actinomycetes</taxon>
        <taxon>Micrococcales</taxon>
        <taxon>Micrococcaceae</taxon>
        <taxon>Arthrobacter</taxon>
    </lineage>
</organism>
<keyword evidence="1" id="KW-0805">Transcription regulation</keyword>
<evidence type="ECO:0000313" key="7">
    <source>
        <dbReference type="Proteomes" id="UP000182652"/>
    </source>
</evidence>
<dbReference type="InterPro" id="IPR036271">
    <property type="entry name" value="Tet_transcr_reg_TetR-rel_C_sf"/>
</dbReference>
<feature type="domain" description="HTH tetR-type" evidence="5">
    <location>
        <begin position="10"/>
        <end position="70"/>
    </location>
</feature>
<dbReference type="PANTHER" id="PTHR47506">
    <property type="entry name" value="TRANSCRIPTIONAL REGULATORY PROTEIN"/>
    <property type="match status" value="1"/>
</dbReference>
<evidence type="ECO:0000259" key="5">
    <source>
        <dbReference type="PROSITE" id="PS50977"/>
    </source>
</evidence>
<evidence type="ECO:0000256" key="3">
    <source>
        <dbReference type="ARBA" id="ARBA00023163"/>
    </source>
</evidence>
<evidence type="ECO:0000256" key="4">
    <source>
        <dbReference type="PROSITE-ProRule" id="PRU00335"/>
    </source>
</evidence>
<proteinExistence type="predicted"/>
<dbReference type="SUPFAM" id="SSF46689">
    <property type="entry name" value="Homeodomain-like"/>
    <property type="match status" value="1"/>
</dbReference>
<feature type="DNA-binding region" description="H-T-H motif" evidence="4">
    <location>
        <begin position="33"/>
        <end position="52"/>
    </location>
</feature>
<dbReference type="SUPFAM" id="SSF48498">
    <property type="entry name" value="Tetracyclin repressor-like, C-terminal domain"/>
    <property type="match status" value="1"/>
</dbReference>
<keyword evidence="2 4" id="KW-0238">DNA-binding</keyword>
<dbReference type="EMBL" id="FNSN01000003">
    <property type="protein sequence ID" value="SEC28359.1"/>
    <property type="molecule type" value="Genomic_DNA"/>
</dbReference>
<dbReference type="GO" id="GO:0003677">
    <property type="term" value="F:DNA binding"/>
    <property type="evidence" value="ECO:0007669"/>
    <property type="project" value="UniProtKB-UniRule"/>
</dbReference>
<keyword evidence="7" id="KW-1185">Reference proteome</keyword>
<evidence type="ECO:0000256" key="2">
    <source>
        <dbReference type="ARBA" id="ARBA00023125"/>
    </source>
</evidence>
<dbReference type="RefSeq" id="WP_066215676.1">
    <property type="nucleotide sequence ID" value="NZ_FNSN01000003.1"/>
</dbReference>
<dbReference type="AlphaFoldDB" id="A0A1H4R8Y0"/>
<dbReference type="Pfam" id="PF00440">
    <property type="entry name" value="TetR_N"/>
    <property type="match status" value="1"/>
</dbReference>
<dbReference type="PROSITE" id="PS50977">
    <property type="entry name" value="HTH_TETR_2"/>
    <property type="match status" value="1"/>
</dbReference>
<dbReference type="STRING" id="156980.SAMN04489745_2494"/>
<accession>A0A1H4R8Y0</accession>
<evidence type="ECO:0000256" key="1">
    <source>
        <dbReference type="ARBA" id="ARBA00023015"/>
    </source>
</evidence>
<keyword evidence="3" id="KW-0804">Transcription</keyword>
<dbReference type="Gene3D" id="1.10.357.10">
    <property type="entry name" value="Tetracycline Repressor, domain 2"/>
    <property type="match status" value="1"/>
</dbReference>
<reference evidence="6 7" key="1">
    <citation type="submission" date="2016-10" db="EMBL/GenBank/DDBJ databases">
        <authorList>
            <person name="de Groot N.N."/>
        </authorList>
    </citation>
    <scope>NUCLEOTIDE SEQUENCE [LARGE SCALE GENOMIC DNA]</scope>
    <source>
        <strain evidence="6 7">DSM 10495</strain>
    </source>
</reference>
<dbReference type="PANTHER" id="PTHR47506:SF1">
    <property type="entry name" value="HTH-TYPE TRANSCRIPTIONAL REGULATOR YJDC"/>
    <property type="match status" value="1"/>
</dbReference>
<dbReference type="InterPro" id="IPR009057">
    <property type="entry name" value="Homeodomain-like_sf"/>
</dbReference>
<gene>
    <name evidence="6" type="ORF">SAMN04489745_2494</name>
</gene>
<dbReference type="InterPro" id="IPR001647">
    <property type="entry name" value="HTH_TetR"/>
</dbReference>
<name>A0A1H4R8Y0_9MICC</name>
<evidence type="ECO:0000313" key="6">
    <source>
        <dbReference type="EMBL" id="SEC28359.1"/>
    </source>
</evidence>
<dbReference type="Proteomes" id="UP000182652">
    <property type="component" value="Unassembled WGS sequence"/>
</dbReference>